<name>A0AAX2JB49_9FUSO</name>
<evidence type="ECO:0000313" key="2">
    <source>
        <dbReference type="Proteomes" id="UP000249008"/>
    </source>
</evidence>
<dbReference type="AlphaFoldDB" id="A0AAX2JB49"/>
<protein>
    <submittedName>
        <fullName evidence="1">Uncharacterized protein</fullName>
    </submittedName>
</protein>
<reference evidence="1 2" key="1">
    <citation type="submission" date="2018-06" db="EMBL/GenBank/DDBJ databases">
        <authorList>
            <consortium name="Pathogen Informatics"/>
            <person name="Doyle S."/>
        </authorList>
    </citation>
    <scope>NUCLEOTIDE SEQUENCE [LARGE SCALE GENOMIC DNA]</scope>
    <source>
        <strain evidence="1 2">NCTC12112</strain>
    </source>
</reference>
<dbReference type="EMBL" id="LS483487">
    <property type="protein sequence ID" value="SQJ03991.1"/>
    <property type="molecule type" value="Genomic_DNA"/>
</dbReference>
<proteinExistence type="predicted"/>
<sequence length="34" mass="4146">MFIKDPSIDEIISKEKMKEFWENLEFLGREINSK</sequence>
<evidence type="ECO:0000313" key="1">
    <source>
        <dbReference type="EMBL" id="SQJ03991.1"/>
    </source>
</evidence>
<gene>
    <name evidence="1" type="ORF">NCTC12112_01754</name>
</gene>
<accession>A0AAX2JB49</accession>
<organism evidence="1 2">
    <name type="scientific">Fusobacterium ulcerans</name>
    <dbReference type="NCBI Taxonomy" id="861"/>
    <lineage>
        <taxon>Bacteria</taxon>
        <taxon>Fusobacteriati</taxon>
        <taxon>Fusobacteriota</taxon>
        <taxon>Fusobacteriia</taxon>
        <taxon>Fusobacteriales</taxon>
        <taxon>Fusobacteriaceae</taxon>
        <taxon>Fusobacterium</taxon>
    </lineage>
</organism>
<dbReference type="Proteomes" id="UP000249008">
    <property type="component" value="Chromosome 1"/>
</dbReference>